<dbReference type="RefSeq" id="WP_038642076.1">
    <property type="nucleotide sequence ID" value="NZ_CP009888.1"/>
</dbReference>
<dbReference type="eggNOG" id="COG4659">
    <property type="taxonomic scope" value="Bacteria"/>
</dbReference>
<comment type="function">
    <text evidence="6">Part of a membrane-bound complex that couples electron transfer with translocation of ions across the membrane.</text>
</comment>
<dbReference type="AlphaFoldDB" id="A0A0A7EGJ6"/>
<keyword evidence="2 6" id="KW-0597">Phosphoprotein</keyword>
<dbReference type="InterPro" id="IPR007329">
    <property type="entry name" value="FMN-bd"/>
</dbReference>
<dbReference type="KEGG" id="pseo:OM33_12180"/>
<keyword evidence="4 6" id="KW-0288">FMN</keyword>
<keyword evidence="9" id="KW-1185">Reference proteome</keyword>
<dbReference type="GO" id="GO:0005886">
    <property type="term" value="C:plasma membrane"/>
    <property type="evidence" value="ECO:0007669"/>
    <property type="project" value="UniProtKB-SubCell"/>
</dbReference>
<keyword evidence="1 6" id="KW-0813">Transport</keyword>
<dbReference type="SMART" id="SM00900">
    <property type="entry name" value="FMN_bind"/>
    <property type="match status" value="1"/>
</dbReference>
<feature type="domain" description="FMN-binding" evidence="7">
    <location>
        <begin position="101"/>
        <end position="193"/>
    </location>
</feature>
<comment type="subcellular location">
    <subcellularLocation>
        <location evidence="6">Cell inner membrane</location>
        <topology evidence="6">Single-pass membrane protein</topology>
    </subcellularLocation>
</comment>
<evidence type="ECO:0000256" key="2">
    <source>
        <dbReference type="ARBA" id="ARBA00022553"/>
    </source>
</evidence>
<dbReference type="NCBIfam" id="TIGR01947">
    <property type="entry name" value="rnfG"/>
    <property type="match status" value="1"/>
</dbReference>
<keyword evidence="6" id="KW-0812">Transmembrane</keyword>
<keyword evidence="6" id="KW-0472">Membrane</keyword>
<dbReference type="HAMAP" id="MF_00479">
    <property type="entry name" value="RsxG_RnfG"/>
    <property type="match status" value="1"/>
</dbReference>
<evidence type="ECO:0000256" key="5">
    <source>
        <dbReference type="ARBA" id="ARBA00022982"/>
    </source>
</evidence>
<organism evidence="8 9">
    <name type="scientific">Pseudoalteromonas piratica</name>
    <dbReference type="NCBI Taxonomy" id="1348114"/>
    <lineage>
        <taxon>Bacteria</taxon>
        <taxon>Pseudomonadati</taxon>
        <taxon>Pseudomonadota</taxon>
        <taxon>Gammaproteobacteria</taxon>
        <taxon>Alteromonadales</taxon>
        <taxon>Pseudoalteromonadaceae</taxon>
        <taxon>Pseudoalteromonas</taxon>
    </lineage>
</organism>
<protein>
    <recommendedName>
        <fullName evidence="6">Ion-translocating oxidoreductase complex subunit G</fullName>
        <ecNumber evidence="6">7.-.-.-</ecNumber>
    </recommendedName>
    <alternativeName>
        <fullName evidence="6">Rnf electron transport complex subunit G</fullName>
    </alternativeName>
</protein>
<dbReference type="PIRSF" id="PIRSF006091">
    <property type="entry name" value="E_trnsport_RnfG"/>
    <property type="match status" value="1"/>
</dbReference>
<dbReference type="PANTHER" id="PTHR36118:SF1">
    <property type="entry name" value="ION-TRANSLOCATING OXIDOREDUCTASE COMPLEX SUBUNIT G"/>
    <property type="match status" value="1"/>
</dbReference>
<dbReference type="STRING" id="1348114.OM33_12180"/>
<keyword evidence="6" id="KW-1003">Cell membrane</keyword>
<keyword evidence="5 6" id="KW-0249">Electron transport</keyword>
<dbReference type="GO" id="GO:0022900">
    <property type="term" value="P:electron transport chain"/>
    <property type="evidence" value="ECO:0007669"/>
    <property type="project" value="UniProtKB-UniRule"/>
</dbReference>
<comment type="cofactor">
    <cofactor evidence="6">
        <name>FMN</name>
        <dbReference type="ChEBI" id="CHEBI:58210"/>
    </cofactor>
</comment>
<keyword evidence="6" id="KW-0997">Cell inner membrane</keyword>
<evidence type="ECO:0000313" key="9">
    <source>
        <dbReference type="Proteomes" id="UP000030341"/>
    </source>
</evidence>
<evidence type="ECO:0000313" key="8">
    <source>
        <dbReference type="EMBL" id="AIY65815.1"/>
    </source>
</evidence>
<gene>
    <name evidence="6" type="primary">rnfG</name>
    <name evidence="8" type="ORF">OM33_12180</name>
</gene>
<accession>A0A0A7EGJ6</accession>
<evidence type="ECO:0000256" key="6">
    <source>
        <dbReference type="HAMAP-Rule" id="MF_00479"/>
    </source>
</evidence>
<dbReference type="GO" id="GO:0010181">
    <property type="term" value="F:FMN binding"/>
    <property type="evidence" value="ECO:0007669"/>
    <property type="project" value="InterPro"/>
</dbReference>
<dbReference type="PANTHER" id="PTHR36118">
    <property type="entry name" value="ION-TRANSLOCATING OXIDOREDUCTASE COMPLEX SUBUNIT G"/>
    <property type="match status" value="1"/>
</dbReference>
<sequence>MLTKSISKNSLILGAFALASTALVTLTYIATKPAIEQNKQQKLMTTLSQVIDSKEYNNTLYLDCVEINEDYLNHSAATKVYRAKQDGKPIAVVLQSTAPDGYSGNIDILSAIYIDGTIAGVRVIEHKETPGLGDKVEIRRSDWITSFNGKRPTSLKDTSWAVKKDGGEFDAFTGATITPRAVISAVKRASLYTQNQHQDLFNSTNVCGVNDD</sequence>
<name>A0A0A7EGJ6_9GAMM</name>
<evidence type="ECO:0000256" key="1">
    <source>
        <dbReference type="ARBA" id="ARBA00022448"/>
    </source>
</evidence>
<dbReference type="EC" id="7.-.-.-" evidence="6"/>
<feature type="modified residue" description="FMN phosphoryl threonine" evidence="6">
    <location>
        <position position="176"/>
    </location>
</feature>
<evidence type="ECO:0000256" key="4">
    <source>
        <dbReference type="ARBA" id="ARBA00022643"/>
    </source>
</evidence>
<dbReference type="OrthoDB" id="9784165at2"/>
<evidence type="ECO:0000256" key="3">
    <source>
        <dbReference type="ARBA" id="ARBA00022630"/>
    </source>
</evidence>
<dbReference type="EMBL" id="CP009888">
    <property type="protein sequence ID" value="AIY65815.1"/>
    <property type="molecule type" value="Genomic_DNA"/>
</dbReference>
<dbReference type="Pfam" id="PF04205">
    <property type="entry name" value="FMN_bind"/>
    <property type="match status" value="1"/>
</dbReference>
<dbReference type="GO" id="GO:0009055">
    <property type="term" value="F:electron transfer activity"/>
    <property type="evidence" value="ECO:0007669"/>
    <property type="project" value="InterPro"/>
</dbReference>
<dbReference type="InterPro" id="IPR010209">
    <property type="entry name" value="Ion_transpt_RnfG/RsxG"/>
</dbReference>
<reference evidence="8 9" key="1">
    <citation type="submission" date="2014-11" db="EMBL/GenBank/DDBJ databases">
        <title>Complete Genome Sequence of Pseudoalteromonas sp. Strain OCN003 Isolated from Kaneohe Bay, Oahu, Hawaii.</title>
        <authorList>
            <person name="Beurmann S."/>
            <person name="Videau P."/>
            <person name="Ushijima B."/>
            <person name="Smith A.M."/>
            <person name="Aeby G.S."/>
            <person name="Callahan S.M."/>
            <person name="Belcaid M."/>
        </authorList>
    </citation>
    <scope>NUCLEOTIDE SEQUENCE [LARGE SCALE GENOMIC DNA]</scope>
    <source>
        <strain evidence="8 9">OCN003</strain>
    </source>
</reference>
<proteinExistence type="inferred from homology"/>
<comment type="subunit">
    <text evidence="6">The complex is composed of six subunits: RnfA, RnfB, RnfC, RnfD, RnfE and RnfG.</text>
</comment>
<comment type="similarity">
    <text evidence="6">Belongs to the RnfG family.</text>
</comment>
<keyword evidence="3 6" id="KW-0285">Flavoprotein</keyword>
<evidence type="ECO:0000259" key="7">
    <source>
        <dbReference type="SMART" id="SM00900"/>
    </source>
</evidence>
<keyword evidence="6" id="KW-1133">Transmembrane helix</keyword>
<dbReference type="HOGENOM" id="CLU_077882_1_0_6"/>
<keyword evidence="6" id="KW-1278">Translocase</keyword>
<dbReference type="NCBIfam" id="NF002519">
    <property type="entry name" value="PRK01908.1"/>
    <property type="match status" value="1"/>
</dbReference>
<dbReference type="Proteomes" id="UP000030341">
    <property type="component" value="Chromosome 1"/>
</dbReference>